<evidence type="ECO:0000256" key="1">
    <source>
        <dbReference type="SAM" id="Phobius"/>
    </source>
</evidence>
<gene>
    <name evidence="3" type="ORF">IZU98_18340</name>
</gene>
<name>A0A7S9LGK1_9PSED</name>
<dbReference type="Proteomes" id="UP000594430">
    <property type="component" value="Chromosome"/>
</dbReference>
<sequence length="217" mass="23261">MNVRNFIAFLTLLFLPVIAFADDATQARVELISANIGLIKLVVFLIGFITFVSGGYKLILLTEQGGKMGKSVPLVYILVGTILMSLTTSISVFGNTLFKAGDFCFVVAEGSINNGCMNTEVSGLTGELKARVEKLSSGNTAEQFLQNIQIIIGIFQIIGFIYFAIGAYGLAQVANGSSKENGYGKPIITMFASALIVDIPHTAQMAIDTLERIGINF</sequence>
<feature type="transmembrane region" description="Helical" evidence="1">
    <location>
        <begin position="37"/>
        <end position="60"/>
    </location>
</feature>
<accession>A0A7S9LGK1</accession>
<dbReference type="EMBL" id="CP064946">
    <property type="protein sequence ID" value="QPH48330.1"/>
    <property type="molecule type" value="Genomic_DNA"/>
</dbReference>
<protein>
    <submittedName>
        <fullName evidence="3">Uncharacterized protein</fullName>
    </submittedName>
</protein>
<dbReference type="AlphaFoldDB" id="A0A7S9LGK1"/>
<proteinExistence type="predicted"/>
<keyword evidence="1" id="KW-0812">Transmembrane</keyword>
<reference evidence="3 4" key="1">
    <citation type="submission" date="2020-11" db="EMBL/GenBank/DDBJ databases">
        <title>Pseudomonas fulva producing VIM-24.</title>
        <authorList>
            <person name="Liu S."/>
        </authorList>
    </citation>
    <scope>NUCLEOTIDE SEQUENCE [LARGE SCALE GENOMIC DNA]</scope>
    <source>
        <strain evidence="3 4">ZDHY414</strain>
    </source>
</reference>
<feature type="transmembrane region" description="Helical" evidence="1">
    <location>
        <begin position="148"/>
        <end position="171"/>
    </location>
</feature>
<keyword evidence="1" id="KW-1133">Transmembrane helix</keyword>
<organism evidence="3 4">
    <name type="scientific">Pseudomonas fulva</name>
    <dbReference type="NCBI Taxonomy" id="47880"/>
    <lineage>
        <taxon>Bacteria</taxon>
        <taxon>Pseudomonadati</taxon>
        <taxon>Pseudomonadota</taxon>
        <taxon>Gammaproteobacteria</taxon>
        <taxon>Pseudomonadales</taxon>
        <taxon>Pseudomonadaceae</taxon>
        <taxon>Pseudomonas</taxon>
    </lineage>
</organism>
<evidence type="ECO:0000313" key="3">
    <source>
        <dbReference type="EMBL" id="QPH48330.1"/>
    </source>
</evidence>
<evidence type="ECO:0000313" key="4">
    <source>
        <dbReference type="Proteomes" id="UP000594430"/>
    </source>
</evidence>
<feature type="transmembrane region" description="Helical" evidence="1">
    <location>
        <begin position="72"/>
        <end position="93"/>
    </location>
</feature>
<feature type="chain" id="PRO_5030919293" evidence="2">
    <location>
        <begin position="22"/>
        <end position="217"/>
    </location>
</feature>
<keyword evidence="1" id="KW-0472">Membrane</keyword>
<feature type="signal peptide" evidence="2">
    <location>
        <begin position="1"/>
        <end position="21"/>
    </location>
</feature>
<keyword evidence="2" id="KW-0732">Signal</keyword>
<dbReference type="RefSeq" id="WP_196110157.1">
    <property type="nucleotide sequence ID" value="NZ_CP064946.1"/>
</dbReference>
<evidence type="ECO:0000256" key="2">
    <source>
        <dbReference type="SAM" id="SignalP"/>
    </source>
</evidence>